<proteinExistence type="predicted"/>
<protein>
    <submittedName>
        <fullName evidence="2">Uncharacterized protein</fullName>
    </submittedName>
</protein>
<feature type="transmembrane region" description="Helical" evidence="1">
    <location>
        <begin position="21"/>
        <end position="40"/>
    </location>
</feature>
<dbReference type="Proteomes" id="UP000249248">
    <property type="component" value="Unassembled WGS sequence"/>
</dbReference>
<accession>A0A2W1N4R7</accession>
<feature type="transmembrane region" description="Helical" evidence="1">
    <location>
        <begin position="98"/>
        <end position="120"/>
    </location>
</feature>
<feature type="transmembrane region" description="Helical" evidence="1">
    <location>
        <begin position="52"/>
        <end position="77"/>
    </location>
</feature>
<dbReference type="OrthoDB" id="1123325at2"/>
<evidence type="ECO:0000313" key="3">
    <source>
        <dbReference type="Proteomes" id="UP000249248"/>
    </source>
</evidence>
<gene>
    <name evidence="2" type="ORF">DNU06_05500</name>
</gene>
<evidence type="ECO:0000256" key="1">
    <source>
        <dbReference type="SAM" id="Phobius"/>
    </source>
</evidence>
<feature type="transmembrane region" description="Helical" evidence="1">
    <location>
        <begin position="161"/>
        <end position="179"/>
    </location>
</feature>
<reference evidence="2 3" key="1">
    <citation type="submission" date="2018-06" db="EMBL/GenBank/DDBJ databases">
        <title>The draft genome sequence of Crocinitomix sp. SM1701.</title>
        <authorList>
            <person name="Zhang X."/>
        </authorList>
    </citation>
    <scope>NUCLEOTIDE SEQUENCE [LARGE SCALE GENOMIC DNA]</scope>
    <source>
        <strain evidence="2 3">SM1701</strain>
    </source>
</reference>
<organism evidence="2 3">
    <name type="scientific">Putridiphycobacter roseus</name>
    <dbReference type="NCBI Taxonomy" id="2219161"/>
    <lineage>
        <taxon>Bacteria</taxon>
        <taxon>Pseudomonadati</taxon>
        <taxon>Bacteroidota</taxon>
        <taxon>Flavobacteriia</taxon>
        <taxon>Flavobacteriales</taxon>
        <taxon>Crocinitomicaceae</taxon>
        <taxon>Putridiphycobacter</taxon>
    </lineage>
</organism>
<keyword evidence="3" id="KW-1185">Reference proteome</keyword>
<name>A0A2W1N4R7_9FLAO</name>
<keyword evidence="1" id="KW-0812">Transmembrane</keyword>
<feature type="transmembrane region" description="Helical" evidence="1">
    <location>
        <begin position="210"/>
        <end position="231"/>
    </location>
</feature>
<keyword evidence="1" id="KW-1133">Transmembrane helix</keyword>
<dbReference type="AlphaFoldDB" id="A0A2W1N4R7"/>
<sequence>MKKILRLALVDFKIIFRDNSLKGMLGLPIILFVLILWGLPPLVEKYEFLAPYLSLFLVIAVIENTQAFSFISTMVLIDEKETDVAKVYGVVPLSKLEYILSRFLIPYSFTFGLNFLLFIVQPFFEISIGVNLCISLLAAFVVPVYALAINSIVKNRMEGMIYIKAFNMIVLLPIVAFFVPEKFKPLFGFIPTHWIFQSIENATLGLPVGLLLSVGFLYFAVCLWAVAHLFIRKHFT</sequence>
<feature type="transmembrane region" description="Helical" evidence="1">
    <location>
        <begin position="126"/>
        <end position="149"/>
    </location>
</feature>
<keyword evidence="1" id="KW-0472">Membrane</keyword>
<comment type="caution">
    <text evidence="2">The sequence shown here is derived from an EMBL/GenBank/DDBJ whole genome shotgun (WGS) entry which is preliminary data.</text>
</comment>
<dbReference type="EMBL" id="QKSB01000002">
    <property type="protein sequence ID" value="PZE18071.1"/>
    <property type="molecule type" value="Genomic_DNA"/>
</dbReference>
<dbReference type="RefSeq" id="WP_111062224.1">
    <property type="nucleotide sequence ID" value="NZ_JBHUCU010000002.1"/>
</dbReference>
<evidence type="ECO:0000313" key="2">
    <source>
        <dbReference type="EMBL" id="PZE18071.1"/>
    </source>
</evidence>